<dbReference type="EMBL" id="JBHTCG010000002">
    <property type="protein sequence ID" value="MFC7381215.1"/>
    <property type="molecule type" value="Genomic_DNA"/>
</dbReference>
<keyword evidence="5" id="KW-1185">Reference proteome</keyword>
<keyword evidence="1 4" id="KW-0489">Methyltransferase</keyword>
<organism evidence="4 5">
    <name type="scientific">Sphaerisporangium rhizosphaerae</name>
    <dbReference type="NCBI Taxonomy" id="2269375"/>
    <lineage>
        <taxon>Bacteria</taxon>
        <taxon>Bacillati</taxon>
        <taxon>Actinomycetota</taxon>
        <taxon>Actinomycetes</taxon>
        <taxon>Streptosporangiales</taxon>
        <taxon>Streptosporangiaceae</taxon>
        <taxon>Sphaerisporangium</taxon>
    </lineage>
</organism>
<accession>A0ABW2NYG1</accession>
<sequence length="261" mass="28791">MEPRLLYDGAAAHYRRYRNAYGDEVIAYIARVLALGKRSRVLDLGCGPGTLAIPLSRFAGTVLAVDPSEDMLAEGSRLAPSGVHWMQGDSTRLAGLPLGRVDHVVMGRSFHWMRRARVLADLDAMLPPDGAVVLVGPTRDPVEPPWEPVVQAVRNRFGLEWRVNDESFRQSGRHHREVVAESAFRDISTARFDRVVRRDTEQVVGLQLSFSYSTPARLGDRTLDFVEALGAALAAANPGGVWEERFTTEVLTARRPPPPGS</sequence>
<evidence type="ECO:0000313" key="4">
    <source>
        <dbReference type="EMBL" id="MFC7381215.1"/>
    </source>
</evidence>
<dbReference type="InterPro" id="IPR041698">
    <property type="entry name" value="Methyltransf_25"/>
</dbReference>
<gene>
    <name evidence="4" type="ORF">ACFQSB_03280</name>
</gene>
<dbReference type="Proteomes" id="UP001596496">
    <property type="component" value="Unassembled WGS sequence"/>
</dbReference>
<dbReference type="InterPro" id="IPR029063">
    <property type="entry name" value="SAM-dependent_MTases_sf"/>
</dbReference>
<evidence type="ECO:0000256" key="1">
    <source>
        <dbReference type="ARBA" id="ARBA00022603"/>
    </source>
</evidence>
<name>A0ABW2NYG1_9ACTN</name>
<dbReference type="SUPFAM" id="SSF53335">
    <property type="entry name" value="S-adenosyl-L-methionine-dependent methyltransferases"/>
    <property type="match status" value="1"/>
</dbReference>
<comment type="caution">
    <text evidence="4">The sequence shown here is derived from an EMBL/GenBank/DDBJ whole genome shotgun (WGS) entry which is preliminary data.</text>
</comment>
<feature type="domain" description="Methyltransferase" evidence="3">
    <location>
        <begin position="41"/>
        <end position="130"/>
    </location>
</feature>
<dbReference type="Pfam" id="PF13649">
    <property type="entry name" value="Methyltransf_25"/>
    <property type="match status" value="1"/>
</dbReference>
<evidence type="ECO:0000313" key="5">
    <source>
        <dbReference type="Proteomes" id="UP001596496"/>
    </source>
</evidence>
<keyword evidence="2 4" id="KW-0808">Transferase</keyword>
<evidence type="ECO:0000256" key="2">
    <source>
        <dbReference type="ARBA" id="ARBA00022679"/>
    </source>
</evidence>
<dbReference type="PANTHER" id="PTHR44942">
    <property type="entry name" value="METHYLTRANSF_11 DOMAIN-CONTAINING PROTEIN"/>
    <property type="match status" value="1"/>
</dbReference>
<dbReference type="EC" id="2.1.1.-" evidence="4"/>
<dbReference type="CDD" id="cd02440">
    <property type="entry name" value="AdoMet_MTases"/>
    <property type="match status" value="1"/>
</dbReference>
<protein>
    <submittedName>
        <fullName evidence="4">Class I SAM-dependent methyltransferase</fullName>
        <ecNumber evidence="4">2.1.1.-</ecNumber>
    </submittedName>
</protein>
<dbReference type="Gene3D" id="3.40.50.150">
    <property type="entry name" value="Vaccinia Virus protein VP39"/>
    <property type="match status" value="1"/>
</dbReference>
<dbReference type="PANTHER" id="PTHR44942:SF4">
    <property type="entry name" value="METHYLTRANSFERASE TYPE 11 DOMAIN-CONTAINING PROTEIN"/>
    <property type="match status" value="1"/>
</dbReference>
<dbReference type="GO" id="GO:0008168">
    <property type="term" value="F:methyltransferase activity"/>
    <property type="evidence" value="ECO:0007669"/>
    <property type="project" value="UniProtKB-KW"/>
</dbReference>
<reference evidence="5" key="1">
    <citation type="journal article" date="2019" name="Int. J. Syst. Evol. Microbiol.">
        <title>The Global Catalogue of Microorganisms (GCM) 10K type strain sequencing project: providing services to taxonomists for standard genome sequencing and annotation.</title>
        <authorList>
            <consortium name="The Broad Institute Genomics Platform"/>
            <consortium name="The Broad Institute Genome Sequencing Center for Infectious Disease"/>
            <person name="Wu L."/>
            <person name="Ma J."/>
        </authorList>
    </citation>
    <scope>NUCLEOTIDE SEQUENCE [LARGE SCALE GENOMIC DNA]</scope>
    <source>
        <strain evidence="5">CECT 7649</strain>
    </source>
</reference>
<evidence type="ECO:0000259" key="3">
    <source>
        <dbReference type="Pfam" id="PF13649"/>
    </source>
</evidence>
<dbReference type="InterPro" id="IPR051052">
    <property type="entry name" value="Diverse_substrate_MTase"/>
</dbReference>
<dbReference type="RefSeq" id="WP_380824144.1">
    <property type="nucleotide sequence ID" value="NZ_JBHTCG010000002.1"/>
</dbReference>
<proteinExistence type="predicted"/>
<dbReference type="GO" id="GO:0032259">
    <property type="term" value="P:methylation"/>
    <property type="evidence" value="ECO:0007669"/>
    <property type="project" value="UniProtKB-KW"/>
</dbReference>